<evidence type="ECO:0000313" key="3">
    <source>
        <dbReference type="Proteomes" id="UP000887013"/>
    </source>
</evidence>
<feature type="region of interest" description="Disordered" evidence="1">
    <location>
        <begin position="46"/>
        <end position="65"/>
    </location>
</feature>
<dbReference type="AlphaFoldDB" id="A0A8X6MFG6"/>
<gene>
    <name evidence="2" type="ORF">NPIL_89001</name>
</gene>
<sequence>MEIKNIFLLAWIWCAVRFAFFNSYEIVYLPPFLILLDLILTSTKELTSNEDDPRSSRKSIPAQKDKKTLNIKSNLVPEKEEKELNDMIRKLMDKERKKIWHKVPGKEEKELNDMILKLMYEERKKAWLKIRKTL</sequence>
<reference evidence="2" key="1">
    <citation type="submission" date="2020-08" db="EMBL/GenBank/DDBJ databases">
        <title>Multicomponent nature underlies the extraordinary mechanical properties of spider dragline silk.</title>
        <authorList>
            <person name="Kono N."/>
            <person name="Nakamura H."/>
            <person name="Mori M."/>
            <person name="Yoshida Y."/>
            <person name="Ohtoshi R."/>
            <person name="Malay A.D."/>
            <person name="Moran D.A.P."/>
            <person name="Tomita M."/>
            <person name="Numata K."/>
            <person name="Arakawa K."/>
        </authorList>
    </citation>
    <scope>NUCLEOTIDE SEQUENCE</scope>
</reference>
<accession>A0A8X6MFG6</accession>
<evidence type="ECO:0000256" key="1">
    <source>
        <dbReference type="SAM" id="MobiDB-lite"/>
    </source>
</evidence>
<evidence type="ECO:0000313" key="2">
    <source>
        <dbReference type="EMBL" id="GFS51359.1"/>
    </source>
</evidence>
<protein>
    <submittedName>
        <fullName evidence="2">Uncharacterized protein</fullName>
    </submittedName>
</protein>
<keyword evidence="3" id="KW-1185">Reference proteome</keyword>
<dbReference type="EMBL" id="BMAW01091726">
    <property type="protein sequence ID" value="GFS51359.1"/>
    <property type="molecule type" value="Genomic_DNA"/>
</dbReference>
<comment type="caution">
    <text evidence="2">The sequence shown here is derived from an EMBL/GenBank/DDBJ whole genome shotgun (WGS) entry which is preliminary data.</text>
</comment>
<name>A0A8X6MFG6_NEPPI</name>
<dbReference type="Proteomes" id="UP000887013">
    <property type="component" value="Unassembled WGS sequence"/>
</dbReference>
<organism evidence="2 3">
    <name type="scientific">Nephila pilipes</name>
    <name type="common">Giant wood spider</name>
    <name type="synonym">Nephila maculata</name>
    <dbReference type="NCBI Taxonomy" id="299642"/>
    <lineage>
        <taxon>Eukaryota</taxon>
        <taxon>Metazoa</taxon>
        <taxon>Ecdysozoa</taxon>
        <taxon>Arthropoda</taxon>
        <taxon>Chelicerata</taxon>
        <taxon>Arachnida</taxon>
        <taxon>Araneae</taxon>
        <taxon>Araneomorphae</taxon>
        <taxon>Entelegynae</taxon>
        <taxon>Araneoidea</taxon>
        <taxon>Nephilidae</taxon>
        <taxon>Nephila</taxon>
    </lineage>
</organism>
<proteinExistence type="predicted"/>